<dbReference type="Proteomes" id="UP001430193">
    <property type="component" value="Unassembled WGS sequence"/>
</dbReference>
<reference evidence="2" key="1">
    <citation type="submission" date="2020-10" db="EMBL/GenBank/DDBJ databases">
        <title>Phylogeny of dyella-like bacteria.</title>
        <authorList>
            <person name="Fu J."/>
        </authorList>
    </citation>
    <scope>NUCLEOTIDE SEQUENCE</scope>
    <source>
        <strain evidence="2">DHON07</strain>
    </source>
</reference>
<sequence length="283" mass="30973">MCLIAFAWHTHPRWRLLLAGNRDEFHARPSAPLSRWDELPVIGGRDLEAGGTWLGVTETGRCCVVTNVRDPRDPQRGTSRGLLATDYLAGAHDAAGHAQTLLEGAMDYRPFNLLTFDAEHGFYIGNRPAARAQPVTPGVHGLSNADFNTPWPKTKALMTRLQAWLDAGHEVDFAPLFRALANTEQAADEVLPDTGVGLERERWLSSAFIHGSEYGTRASTIVAIGYDGKGLIVERRFGPNGRFEGESELPLKVPTLEKAARRFSFPETARPGNTSAPAHARNG</sequence>
<keyword evidence="3" id="KW-1185">Reference proteome</keyword>
<protein>
    <submittedName>
        <fullName evidence="2">NRDE family protein</fullName>
    </submittedName>
</protein>
<dbReference type="PANTHER" id="PTHR17985">
    <property type="entry name" value="SER/THR-RICH PROTEIN T10 IN DGCR REGION"/>
    <property type="match status" value="1"/>
</dbReference>
<evidence type="ECO:0000313" key="3">
    <source>
        <dbReference type="Proteomes" id="UP001430193"/>
    </source>
</evidence>
<dbReference type="Pfam" id="PF05742">
    <property type="entry name" value="TANGO2"/>
    <property type="match status" value="1"/>
</dbReference>
<comment type="caution">
    <text evidence="2">The sequence shown here is derived from an EMBL/GenBank/DDBJ whole genome shotgun (WGS) entry which is preliminary data.</text>
</comment>
<dbReference type="EMBL" id="JADIKF010000037">
    <property type="protein sequence ID" value="MBM7129205.1"/>
    <property type="molecule type" value="Genomic_DNA"/>
</dbReference>
<organism evidence="2 3">
    <name type="scientific">Dyella mobilis</name>
    <dbReference type="NCBI Taxonomy" id="1849582"/>
    <lineage>
        <taxon>Bacteria</taxon>
        <taxon>Pseudomonadati</taxon>
        <taxon>Pseudomonadota</taxon>
        <taxon>Gammaproteobacteria</taxon>
        <taxon>Lysobacterales</taxon>
        <taxon>Rhodanobacteraceae</taxon>
        <taxon>Dyella</taxon>
    </lineage>
</organism>
<dbReference type="PANTHER" id="PTHR17985:SF8">
    <property type="entry name" value="TRANSPORT AND GOLGI ORGANIZATION PROTEIN 2 HOMOLOG"/>
    <property type="match status" value="1"/>
</dbReference>
<evidence type="ECO:0000313" key="2">
    <source>
        <dbReference type="EMBL" id="MBM7129205.1"/>
    </source>
</evidence>
<gene>
    <name evidence="2" type="ORF">ISS99_06685</name>
</gene>
<name>A0ABS2KEC0_9GAMM</name>
<proteinExistence type="predicted"/>
<evidence type="ECO:0000256" key="1">
    <source>
        <dbReference type="SAM" id="MobiDB-lite"/>
    </source>
</evidence>
<dbReference type="RefSeq" id="WP_204630825.1">
    <property type="nucleotide sequence ID" value="NZ_BSOC01000004.1"/>
</dbReference>
<accession>A0ABS2KEC0</accession>
<feature type="region of interest" description="Disordered" evidence="1">
    <location>
        <begin position="262"/>
        <end position="283"/>
    </location>
</feature>
<dbReference type="InterPro" id="IPR008551">
    <property type="entry name" value="TANGO2"/>
</dbReference>